<reference evidence="2" key="1">
    <citation type="submission" date="2022-10" db="EMBL/GenBank/DDBJ databases">
        <title>Culturing micro-colonial fungi from biological soil crusts in the Mojave desert and describing Neophaeococcomyces mojavensis, and introducing the new genera and species Taxawa tesnikishii.</title>
        <authorList>
            <person name="Kurbessoian T."/>
            <person name="Stajich J.E."/>
        </authorList>
    </citation>
    <scope>NUCLEOTIDE SEQUENCE</scope>
    <source>
        <strain evidence="2">TK_41</strain>
    </source>
</reference>
<feature type="region of interest" description="Disordered" evidence="1">
    <location>
        <begin position="47"/>
        <end position="93"/>
    </location>
</feature>
<evidence type="ECO:0000313" key="2">
    <source>
        <dbReference type="EMBL" id="KAJ9612092.1"/>
    </source>
</evidence>
<accession>A0AA38XEU2</accession>
<dbReference type="EMBL" id="JAPDRK010000005">
    <property type="protein sequence ID" value="KAJ9612092.1"/>
    <property type="molecule type" value="Genomic_DNA"/>
</dbReference>
<proteinExistence type="predicted"/>
<evidence type="ECO:0000256" key="1">
    <source>
        <dbReference type="SAM" id="MobiDB-lite"/>
    </source>
</evidence>
<comment type="caution">
    <text evidence="2">The sequence shown here is derived from an EMBL/GenBank/DDBJ whole genome shotgun (WGS) entry which is preliminary data.</text>
</comment>
<sequence length="280" mass="31809">MKGFNRLLAGRSSTQRTFSIPRQTRAPFFQQSFVPVSCQIRPLSNTAIKMSNPSGPTIDATTNFPKNDTNTPGEQFEPRQTSTSADYHPDPSKSIKLPANRQALIDDIIALYSCQPTVERVKRYTPDCVYDDQFVYANDRYKMAGQWFALPKLFKESKNLSYEVIKNDRDLIQFKNEQSWTFRGIPKTTVINGLVTLSLDPGTTSDDADFVRVKYHKDQANEKDYSHEGLGFHFKKWQADNVAKNMDSKEVEAFEADKNAAKEAVKTYGDGFGEAPRKDF</sequence>
<keyword evidence="3" id="KW-1185">Reference proteome</keyword>
<evidence type="ECO:0000313" key="3">
    <source>
        <dbReference type="Proteomes" id="UP001172673"/>
    </source>
</evidence>
<organism evidence="2 3">
    <name type="scientific">Cladophialophora chaetospira</name>
    <dbReference type="NCBI Taxonomy" id="386627"/>
    <lineage>
        <taxon>Eukaryota</taxon>
        <taxon>Fungi</taxon>
        <taxon>Dikarya</taxon>
        <taxon>Ascomycota</taxon>
        <taxon>Pezizomycotina</taxon>
        <taxon>Eurotiomycetes</taxon>
        <taxon>Chaetothyriomycetidae</taxon>
        <taxon>Chaetothyriales</taxon>
        <taxon>Herpotrichiellaceae</taxon>
        <taxon>Cladophialophora</taxon>
    </lineage>
</organism>
<dbReference type="Proteomes" id="UP001172673">
    <property type="component" value="Unassembled WGS sequence"/>
</dbReference>
<dbReference type="AlphaFoldDB" id="A0AA38XEU2"/>
<name>A0AA38XEU2_9EURO</name>
<feature type="compositionally biased region" description="Polar residues" evidence="1">
    <location>
        <begin position="47"/>
        <end position="85"/>
    </location>
</feature>
<gene>
    <name evidence="2" type="ORF">H2200_003687</name>
</gene>
<dbReference type="PANTHER" id="PTHR34213:SF2">
    <property type="entry name" value="NUCLEAR TRANSPORT FACTOR 2 (NTF2) FAMILY PROTEIN"/>
    <property type="match status" value="1"/>
</dbReference>
<dbReference type="PANTHER" id="PTHR34213">
    <property type="entry name" value="NUCLEAR TRANSPORT FACTOR 2 (NTF2) FAMILY PROTEIN"/>
    <property type="match status" value="1"/>
</dbReference>
<protein>
    <submittedName>
        <fullName evidence="2">Uncharacterized protein</fullName>
    </submittedName>
</protein>